<accession>A0ABR5SC63</accession>
<proteinExistence type="predicted"/>
<evidence type="ECO:0000313" key="2">
    <source>
        <dbReference type="EMBL" id="KWT79573.1"/>
    </source>
</evidence>
<reference evidence="2 3" key="1">
    <citation type="submission" date="2015-11" db="EMBL/GenBank/DDBJ databases">
        <authorList>
            <person name="Lin W."/>
        </authorList>
    </citation>
    <scope>NUCLEOTIDE SEQUENCE [LARGE SCALE GENOMIC DNA]</scope>
    <source>
        <strain evidence="2 3">HCH-1</strain>
    </source>
</reference>
<dbReference type="EMBL" id="LNQR01000105">
    <property type="protein sequence ID" value="KWT79573.1"/>
    <property type="molecule type" value="Genomic_DNA"/>
</dbReference>
<feature type="compositionally biased region" description="Polar residues" evidence="1">
    <location>
        <begin position="16"/>
        <end position="26"/>
    </location>
</feature>
<evidence type="ECO:0000313" key="3">
    <source>
        <dbReference type="Proteomes" id="UP000060487"/>
    </source>
</evidence>
<protein>
    <submittedName>
        <fullName evidence="2">Uncharacterized protein</fullName>
    </submittedName>
</protein>
<keyword evidence="3" id="KW-1185">Reference proteome</keyword>
<dbReference type="RefSeq" id="WP_085053364.1">
    <property type="nucleotide sequence ID" value="NZ_LNQR01000105.1"/>
</dbReference>
<sequence>MTIGQTPAGVSLNPAAENSNTNVNTRPTKDTPAVSEPEKTDSEAYTLEITNTRPSATNTNATTTIKNENEALASALLTKNSILQNPANAAGTLAFNISRIASLMKGLTEPVTA</sequence>
<evidence type="ECO:0000256" key="1">
    <source>
        <dbReference type="SAM" id="MobiDB-lite"/>
    </source>
</evidence>
<gene>
    <name evidence="2" type="ORF">ASN18_2743</name>
</gene>
<feature type="region of interest" description="Disordered" evidence="1">
    <location>
        <begin position="1"/>
        <end position="42"/>
    </location>
</feature>
<organism evidence="2 3">
    <name type="scientific">Candidatus Magnetominusculus xianensis</name>
    <dbReference type="NCBI Taxonomy" id="1748249"/>
    <lineage>
        <taxon>Bacteria</taxon>
        <taxon>Pseudomonadati</taxon>
        <taxon>Nitrospirota</taxon>
        <taxon>Nitrospiria</taxon>
        <taxon>Nitrospirales</taxon>
        <taxon>Nitrospiraceae</taxon>
        <taxon>Candidatus Magnetominusculus</taxon>
    </lineage>
</organism>
<name>A0ABR5SC63_9BACT</name>
<dbReference type="Proteomes" id="UP000060487">
    <property type="component" value="Unassembled WGS sequence"/>
</dbReference>
<comment type="caution">
    <text evidence="2">The sequence shown here is derived from an EMBL/GenBank/DDBJ whole genome shotgun (WGS) entry which is preliminary data.</text>
</comment>